<dbReference type="AlphaFoldDB" id="A0A1S9PHE2"/>
<dbReference type="Gene3D" id="2.60.40.1930">
    <property type="match status" value="1"/>
</dbReference>
<evidence type="ECO:0008006" key="3">
    <source>
        <dbReference type="Google" id="ProtNLM"/>
    </source>
</evidence>
<accession>A0A1S9PHE2</accession>
<dbReference type="Gene3D" id="2.60.40.1120">
    <property type="entry name" value="Carboxypeptidase-like, regulatory domain"/>
    <property type="match status" value="1"/>
</dbReference>
<evidence type="ECO:0000313" key="1">
    <source>
        <dbReference type="EMBL" id="OOQ60339.1"/>
    </source>
</evidence>
<dbReference type="InterPro" id="IPR008969">
    <property type="entry name" value="CarboxyPept-like_regulatory"/>
</dbReference>
<gene>
    <name evidence="1" type="ORF">BC343_25270</name>
</gene>
<evidence type="ECO:0000313" key="2">
    <source>
        <dbReference type="Proteomes" id="UP000189739"/>
    </source>
</evidence>
<dbReference type="Proteomes" id="UP000189739">
    <property type="component" value="Unassembled WGS sequence"/>
</dbReference>
<dbReference type="SUPFAM" id="SSF49464">
    <property type="entry name" value="Carboxypeptidase regulatory domain-like"/>
    <property type="match status" value="1"/>
</dbReference>
<reference evidence="1 2" key="1">
    <citation type="submission" date="2016-07" db="EMBL/GenBank/DDBJ databases">
        <title>Genomic analysis of zinc-resistant bacterium Mucilaginibacter pedocola TBZ30.</title>
        <authorList>
            <person name="Huang J."/>
            <person name="Tang J."/>
        </authorList>
    </citation>
    <scope>NUCLEOTIDE SEQUENCE [LARGE SCALE GENOMIC DNA]</scope>
    <source>
        <strain evidence="1 2">TBZ30</strain>
    </source>
</reference>
<sequence>MAIFKAEFMSKRTVLILFILFPSTCFSQYLLSGKIYNSVTRQPLQDCSVFIENTTTGSLTNVDGAFSLKIIKNGTYNLTVSMLGFRSYKQPVTVNGNNLTITDIYLQPALRELKEVIVGDDSFRQQNLEWFKNAFIGNSPIAEKCRILNPDIIDLRYNKSKGILSGSSSDFIEIENPELGYKLKYWLNEFSLDRNSAGQSLHYDGSALFEELTGSGEDVKKWQKRRHQVYENSPSRFFRALLLEKVSEHYLVRRVRDEKKDGERKRSFHPGQLDKNDLLLPTNETGIWAFGCEKDTLQIDYDPRGRFYKKELYNEKTTLLYFNSPYVLLDGNGTVVNSKSISYNGAWGHSRIAELLPISYSEPGEETSGAGLSAQAEGQASSPGFAMASRMQALALHADSIYASAAPEIIYLQLNQPYYALNDSVRFKAYVLNYTILLPTENSGVLHISAFSADGNMIRQYNFKMENGMAQGSISLNEKEYNAGTITFKAYTNWMLNFNPDHSFIKNILISDPGESAILVQSSLSGAPNAQRLKLYLANVNKEPLRLSAINIEILKDKRPASSQKRTTGVDGGLELEIPQGEYKKMEVRLKQNGALAATLPFKIQDYNAADIQFLPEGGNAITGRITRMGFKILDQDGYGVAASGYVTIADFRSARNGMGSFEITYLANERYVAHLKFPDGAVVIRVLPEVKNDGTSLSVRNEFNKDSLTIIVRAGIGTGGQFFLTGSLKARYIMRLC</sequence>
<dbReference type="RefSeq" id="WP_078347617.1">
    <property type="nucleotide sequence ID" value="NZ_MBTF01000007.1"/>
</dbReference>
<dbReference type="Pfam" id="PF13715">
    <property type="entry name" value="CarbopepD_reg_2"/>
    <property type="match status" value="1"/>
</dbReference>
<protein>
    <recommendedName>
        <fullName evidence="3">Carboxypeptidase-like regulatory domain-containing protein</fullName>
    </recommendedName>
</protein>
<proteinExistence type="predicted"/>
<dbReference type="STRING" id="1792845.BC343_25270"/>
<dbReference type="EMBL" id="MBTF01000007">
    <property type="protein sequence ID" value="OOQ60339.1"/>
    <property type="molecule type" value="Genomic_DNA"/>
</dbReference>
<keyword evidence="2" id="KW-1185">Reference proteome</keyword>
<dbReference type="OrthoDB" id="1223654at2"/>
<comment type="caution">
    <text evidence="1">The sequence shown here is derived from an EMBL/GenBank/DDBJ whole genome shotgun (WGS) entry which is preliminary data.</text>
</comment>
<organism evidence="1 2">
    <name type="scientific">Mucilaginibacter pedocola</name>
    <dbReference type="NCBI Taxonomy" id="1792845"/>
    <lineage>
        <taxon>Bacteria</taxon>
        <taxon>Pseudomonadati</taxon>
        <taxon>Bacteroidota</taxon>
        <taxon>Sphingobacteriia</taxon>
        <taxon>Sphingobacteriales</taxon>
        <taxon>Sphingobacteriaceae</taxon>
        <taxon>Mucilaginibacter</taxon>
    </lineage>
</organism>
<name>A0A1S9PHE2_9SPHI</name>